<feature type="compositionally biased region" description="Low complexity" evidence="3">
    <location>
        <begin position="559"/>
        <end position="589"/>
    </location>
</feature>
<feature type="compositionally biased region" description="Polar residues" evidence="3">
    <location>
        <begin position="838"/>
        <end position="857"/>
    </location>
</feature>
<feature type="compositionally biased region" description="Polar residues" evidence="3">
    <location>
        <begin position="527"/>
        <end position="554"/>
    </location>
</feature>
<accession>A0ABX6F665</accession>
<dbReference type="InterPro" id="IPR032675">
    <property type="entry name" value="LRR_dom_sf"/>
</dbReference>
<dbReference type="PROSITE" id="PS51450">
    <property type="entry name" value="LRR"/>
    <property type="match status" value="3"/>
</dbReference>
<evidence type="ECO:0000256" key="2">
    <source>
        <dbReference type="ARBA" id="ARBA00022737"/>
    </source>
</evidence>
<protein>
    <submittedName>
        <fullName evidence="4">Protein CCR4</fullName>
    </submittedName>
</protein>
<feature type="compositionally biased region" description="Low complexity" evidence="3">
    <location>
        <begin position="270"/>
        <end position="279"/>
    </location>
</feature>
<feature type="compositionally biased region" description="Polar residues" evidence="3">
    <location>
        <begin position="590"/>
        <end position="614"/>
    </location>
</feature>
<feature type="compositionally biased region" description="Gly residues" evidence="3">
    <location>
        <begin position="15"/>
        <end position="27"/>
    </location>
</feature>
<evidence type="ECO:0000313" key="5">
    <source>
        <dbReference type="Proteomes" id="UP000422736"/>
    </source>
</evidence>
<feature type="region of interest" description="Disordered" evidence="3">
    <location>
        <begin position="527"/>
        <end position="614"/>
    </location>
</feature>
<evidence type="ECO:0000256" key="1">
    <source>
        <dbReference type="ARBA" id="ARBA00022614"/>
    </source>
</evidence>
<dbReference type="Pfam" id="PF10428">
    <property type="entry name" value="SOG2"/>
    <property type="match status" value="1"/>
</dbReference>
<dbReference type="InterPro" id="IPR003591">
    <property type="entry name" value="Leu-rich_rpt_typical-subtyp"/>
</dbReference>
<name>A0ABX6F665_KLUMA</name>
<keyword evidence="1" id="KW-0433">Leucine-rich repeat</keyword>
<dbReference type="EMBL" id="CP015060">
    <property type="protein sequence ID" value="QGN17813.1"/>
    <property type="molecule type" value="Genomic_DNA"/>
</dbReference>
<dbReference type="PANTHER" id="PTHR16083:SF83">
    <property type="entry name" value="LEUCINE-RICH REPEAT-CONTAINING PROTEIN 40"/>
    <property type="match status" value="1"/>
</dbReference>
<gene>
    <name evidence="4" type="primary">CCR4</name>
    <name evidence="4" type="ORF">FIM1_5022</name>
</gene>
<dbReference type="InterPro" id="IPR001611">
    <property type="entry name" value="Leu-rich_rpt"/>
</dbReference>
<keyword evidence="5" id="KW-1185">Reference proteome</keyword>
<evidence type="ECO:0000256" key="3">
    <source>
        <dbReference type="SAM" id="MobiDB-lite"/>
    </source>
</evidence>
<feature type="region of interest" description="Disordered" evidence="3">
    <location>
        <begin position="773"/>
        <end position="857"/>
    </location>
</feature>
<proteinExistence type="predicted"/>
<sequence>MDNHTELLTSLRHGQGPGQGAGQGAGQINGQVSGQVPKDKEEKSAQGSLADFNLSNLSDESVEKLQKLEEITLSHSNLSQLPGFFRKLTHLRALDLSFNKFTEIPAVLMQGGLALERLDLSNNSIAQLPQDFPEEWCEKLVSLKLSNNSLASIKTLYPLVTQLKHLKVLELDGNLFSNDVIEKVLQGFSNPKCSADEYWILALRKYFSDNNIAPVTPVAPAATTTTTTTNATTATATTTASTLDTQQKITRAAKRMGFIGNSHSTDDNDVVNGGTNNTSGNVNTVINSSSTNGSNLTSPQSDLDLYSHSKFNEYFKRLSVLPEEPNLQEVQEEQDEQNFKELLQTHHEKKKKSMENVVLACRKLLFTFTECQQNIRKITSLCPEKTISVNVVTQLYSLKSHIDNLVEVLEKFESNNAQNDPSITQTQFLHHDVLVRLCLTILSIFKKIFVQLRKNFTAFFGNNDVFFLRVFYMNILCSYTEIYNAWNLLVLDNQEIIKKKKLGRTHSVHSMNVPQYQKFLNNRQRSSSAINRSPSFNGVTSQQATLNSNTSQVTPPIHPNFTSTPLSNTSTTPPVSDSSPKPSRSVNSNEQSNVSISTQGNSTNEISNISTQNSTVTDTDIDSQLYLTLNTVIDMVNVVYSQLTQAITKSAIASTISDQLAITPTVAAKTKDLTDTCYQSMELSKVLKRRLHVISNNDVDKYLTTKEKLKTWEDINAFLKSIIAILANTKDIMGDLPTLNDVRPNLASLAKITKDVTVILDLSSYKSVSLAHQQNSSSTTSNSNGSDTTSQSQSTLSAQHLQQQDSSFNQQHQESSYSYQQQQQHAESSDHPAPSIVTPLSTPSLVTPHSTNPFDQL</sequence>
<dbReference type="InterPro" id="IPR019487">
    <property type="entry name" value="RAM_signalling_pathway_SOG2"/>
</dbReference>
<reference evidence="4 5" key="2">
    <citation type="submission" date="2019-11" db="EMBL/GenBank/DDBJ databases">
        <authorList>
            <person name="Lu H."/>
        </authorList>
    </citation>
    <scope>NUCLEOTIDE SEQUENCE [LARGE SCALE GENOMIC DNA]</scope>
    <source>
        <strain evidence="4 5">FIM1</strain>
    </source>
</reference>
<dbReference type="SMART" id="SM00369">
    <property type="entry name" value="LRR_TYP"/>
    <property type="match status" value="4"/>
</dbReference>
<evidence type="ECO:0000313" key="4">
    <source>
        <dbReference type="EMBL" id="QGN17813.1"/>
    </source>
</evidence>
<reference evidence="4 5" key="1">
    <citation type="submission" date="2016-03" db="EMBL/GenBank/DDBJ databases">
        <title>How can Kluyveromyces marxianus grow so fast - potential evolutionary course in Saccharomyces Complex revealed by comparative genomics.</title>
        <authorList>
            <person name="Mo W."/>
            <person name="Lu W."/>
            <person name="Yang X."/>
            <person name="Qi J."/>
            <person name="Lv H."/>
        </authorList>
    </citation>
    <scope>NUCLEOTIDE SEQUENCE [LARGE SCALE GENOMIC DNA]</scope>
    <source>
        <strain evidence="4 5">FIM1</strain>
    </source>
</reference>
<dbReference type="Proteomes" id="UP000422736">
    <property type="component" value="Chromosome 8"/>
</dbReference>
<dbReference type="Pfam" id="PF13855">
    <property type="entry name" value="LRR_8"/>
    <property type="match status" value="1"/>
</dbReference>
<keyword evidence="2" id="KW-0677">Repeat</keyword>
<dbReference type="SUPFAM" id="SSF52058">
    <property type="entry name" value="L domain-like"/>
    <property type="match status" value="1"/>
</dbReference>
<feature type="region of interest" description="Disordered" evidence="3">
    <location>
        <begin position="259"/>
        <end position="279"/>
    </location>
</feature>
<dbReference type="PANTHER" id="PTHR16083">
    <property type="entry name" value="LEUCINE RICH REPEAT CONTAINING PROTEIN"/>
    <property type="match status" value="1"/>
</dbReference>
<feature type="compositionally biased region" description="Low complexity" evidence="3">
    <location>
        <begin position="773"/>
        <end position="826"/>
    </location>
</feature>
<dbReference type="Pfam" id="PF00560">
    <property type="entry name" value="LRR_1"/>
    <property type="match status" value="1"/>
</dbReference>
<feature type="region of interest" description="Disordered" evidence="3">
    <location>
        <begin position="1"/>
        <end position="50"/>
    </location>
</feature>
<organism evidence="4 5">
    <name type="scientific">Kluyveromyces marxianus</name>
    <name type="common">Yeast</name>
    <name type="synonym">Candida kefyr</name>
    <dbReference type="NCBI Taxonomy" id="4911"/>
    <lineage>
        <taxon>Eukaryota</taxon>
        <taxon>Fungi</taxon>
        <taxon>Dikarya</taxon>
        <taxon>Ascomycota</taxon>
        <taxon>Saccharomycotina</taxon>
        <taxon>Saccharomycetes</taxon>
        <taxon>Saccharomycetales</taxon>
        <taxon>Saccharomycetaceae</taxon>
        <taxon>Kluyveromyces</taxon>
    </lineage>
</organism>
<dbReference type="Gene3D" id="3.80.10.10">
    <property type="entry name" value="Ribonuclease Inhibitor"/>
    <property type="match status" value="1"/>
</dbReference>